<comment type="catalytic activity">
    <reaction evidence="11">
        <text>an alpha-D-Man-(1-&gt;2)-alpha-D-Man-(1-&gt;2)-alpha-D-Man-(1-&gt;3)-[alpha-D-Man-(1-&gt;2)-alpha-D-Man-(1-&gt;3)-alpha-D-Man-(1-&gt;6)]-beta-D-Man-(1-&gt;4)-beta-D-GlcNAc-(1-&gt;4)-alpha-D-GlcNAc-diphospho-di-trans,poly-cis-dolichol + a di-trans,poly-cis-dolichyl beta-D-mannosyl phosphate = an alpha-D-Man-(1-&gt;2)-alpha-D-Man-(1-&gt;2)-alpha-D-Man-(1-&gt;3)-[alpha-D-Man-(1-&gt;2)-alpha-D-Man-(1-&gt;3)-[alpha-D-Man-(1-&gt;6)]-alpha-D-Man-(1-&gt;6)]-beta-D-Man-(1-&gt;4)-beta-D-GlcNAc-(1-&gt;4)-alpha-D-GlcNAc-diphospho-di-trans,poly-cis-dolichol + a di-trans,poly-cis-dolichyl phosphate + H(+)</text>
        <dbReference type="Rhea" id="RHEA:29535"/>
        <dbReference type="Rhea" id="RHEA-COMP:19498"/>
        <dbReference type="Rhea" id="RHEA-COMP:19501"/>
        <dbReference type="Rhea" id="RHEA-COMP:19518"/>
        <dbReference type="Rhea" id="RHEA-COMP:19519"/>
        <dbReference type="ChEBI" id="CHEBI:15378"/>
        <dbReference type="ChEBI" id="CHEBI:57683"/>
        <dbReference type="ChEBI" id="CHEBI:58211"/>
        <dbReference type="ChEBI" id="CHEBI:132517"/>
        <dbReference type="ChEBI" id="CHEBI:132519"/>
        <dbReference type="EC" id="2.4.1.260"/>
    </reaction>
    <physiologicalReaction direction="left-to-right" evidence="11">
        <dbReference type="Rhea" id="RHEA:29536"/>
    </physiologicalReaction>
</comment>
<gene>
    <name evidence="13" type="ORF">BWQ96_05102</name>
</gene>
<keyword evidence="5 13" id="KW-0808">Transferase</keyword>
<protein>
    <recommendedName>
        <fullName evidence="12">Mannosyltransferase</fullName>
        <ecNumber evidence="12">2.4.1.-</ecNumber>
    </recommendedName>
</protein>
<evidence type="ECO:0000313" key="14">
    <source>
        <dbReference type="Proteomes" id="UP000247409"/>
    </source>
</evidence>
<dbReference type="AlphaFoldDB" id="A0A2V3ISM7"/>
<evidence type="ECO:0000256" key="2">
    <source>
        <dbReference type="ARBA" id="ARBA00004922"/>
    </source>
</evidence>
<feature type="transmembrane region" description="Helical" evidence="12">
    <location>
        <begin position="85"/>
        <end position="104"/>
    </location>
</feature>
<dbReference type="PANTHER" id="PTHR22760">
    <property type="entry name" value="GLYCOSYLTRANSFERASE"/>
    <property type="match status" value="1"/>
</dbReference>
<keyword evidence="14" id="KW-1185">Reference proteome</keyword>
<evidence type="ECO:0000256" key="12">
    <source>
        <dbReference type="RuleBase" id="RU363075"/>
    </source>
</evidence>
<reference evidence="13 14" key="1">
    <citation type="journal article" date="2018" name="Mol. Biol. Evol.">
        <title>Analysis of the draft genome of the red seaweed Gracilariopsis chorda provides insights into genome size evolution in Rhodophyta.</title>
        <authorList>
            <person name="Lee J."/>
            <person name="Yang E.C."/>
            <person name="Graf L."/>
            <person name="Yang J.H."/>
            <person name="Qiu H."/>
            <person name="Zel Zion U."/>
            <person name="Chan C.X."/>
            <person name="Stephens T.G."/>
            <person name="Weber A.P.M."/>
            <person name="Boo G.H."/>
            <person name="Boo S.M."/>
            <person name="Kim K.M."/>
            <person name="Shin Y."/>
            <person name="Jung M."/>
            <person name="Lee S.J."/>
            <person name="Yim H.S."/>
            <person name="Lee J.H."/>
            <person name="Bhattacharya D."/>
            <person name="Yoon H.S."/>
        </authorList>
    </citation>
    <scope>NUCLEOTIDE SEQUENCE [LARGE SCALE GENOMIC DNA]</scope>
    <source>
        <strain evidence="13 14">SKKU-2015</strain>
        <tissue evidence="13">Whole body</tissue>
    </source>
</reference>
<evidence type="ECO:0000256" key="7">
    <source>
        <dbReference type="ARBA" id="ARBA00022824"/>
    </source>
</evidence>
<dbReference type="Proteomes" id="UP000247409">
    <property type="component" value="Unassembled WGS sequence"/>
</dbReference>
<sequence length="517" mass="58689">MQPGFMEAILMLSVMLLHLIITPFTKVEESFNLQAMHDLLYKPWTNVSSFDHMDFPGVVPRTFVGPLIISLISAIPKLFSPLSPFVMLHIVRAVLGSMVVLSLAQVRAALSKRFSEVTGTSFTAIVVTQFHLMFYASRTLPNVFALIFTNTALADQLGPSTQKRYRAIVLLSVACALFRSELCIYLFMTMVVNLIMRRITLLRTISIGLCAAVLAASVSIVIDSYFWQRASYPELEVFYFNVVLNKSSAWGTEPFLWYFYNALPRALGGSYLFAMFTLLSRPKEVGVVMLPALLFVSVYSVLPHKELRFVFYALPVFNAVAAVGIERGYRTMRFKLGLRDYKKTDERSKRAWKIRDILFVLAFAGFVGVTFAGSIVQTVISSAASRQNYPSAVALRQLHYLENERYAKTLCANGERREGYIHIDVDSAMNGISQFVQHGATDESSCWTWRYSKREDMEDFSTREYTHLIWNKAEVDGFCVVHVERKFNGVDWRRGRIKSIAHTYVHRDRNVSAVGCL</sequence>
<dbReference type="EMBL" id="NBIV01000069">
    <property type="protein sequence ID" value="PXF45128.1"/>
    <property type="molecule type" value="Genomic_DNA"/>
</dbReference>
<proteinExistence type="inferred from homology"/>
<feature type="transmembrane region" description="Helical" evidence="12">
    <location>
        <begin position="58"/>
        <end position="79"/>
    </location>
</feature>
<feature type="transmembrane region" description="Helical" evidence="12">
    <location>
        <begin position="167"/>
        <end position="188"/>
    </location>
</feature>
<organism evidence="13 14">
    <name type="scientific">Gracilariopsis chorda</name>
    <dbReference type="NCBI Taxonomy" id="448386"/>
    <lineage>
        <taxon>Eukaryota</taxon>
        <taxon>Rhodophyta</taxon>
        <taxon>Florideophyceae</taxon>
        <taxon>Rhodymeniophycidae</taxon>
        <taxon>Gracilariales</taxon>
        <taxon>Gracilariaceae</taxon>
        <taxon>Gracilariopsis</taxon>
    </lineage>
</organism>
<evidence type="ECO:0000256" key="3">
    <source>
        <dbReference type="ARBA" id="ARBA00007063"/>
    </source>
</evidence>
<evidence type="ECO:0000313" key="13">
    <source>
        <dbReference type="EMBL" id="PXF45128.1"/>
    </source>
</evidence>
<dbReference type="GO" id="GO:0006487">
    <property type="term" value="P:protein N-linked glycosylation"/>
    <property type="evidence" value="ECO:0007669"/>
    <property type="project" value="TreeGrafter"/>
</dbReference>
<accession>A0A2V3ISM7</accession>
<feature type="transmembrane region" description="Helical" evidence="12">
    <location>
        <begin position="357"/>
        <end position="380"/>
    </location>
</feature>
<keyword evidence="4 12" id="KW-0328">Glycosyltransferase</keyword>
<keyword evidence="8 12" id="KW-1133">Transmembrane helix</keyword>
<feature type="transmembrane region" description="Helical" evidence="12">
    <location>
        <begin position="285"/>
        <end position="303"/>
    </location>
</feature>
<evidence type="ECO:0000256" key="8">
    <source>
        <dbReference type="ARBA" id="ARBA00022989"/>
    </source>
</evidence>
<keyword evidence="6 12" id="KW-0812">Transmembrane</keyword>
<feature type="transmembrane region" description="Helical" evidence="12">
    <location>
        <begin position="6"/>
        <end position="24"/>
    </location>
</feature>
<evidence type="ECO:0000256" key="4">
    <source>
        <dbReference type="ARBA" id="ARBA00022676"/>
    </source>
</evidence>
<dbReference type="PANTHER" id="PTHR22760:SF1">
    <property type="entry name" value="DOL-P-MAN:MAN(7)GLCNAC(2)-PP-DOL ALPHA-1,6-MANNOSYLTRANSFERASE"/>
    <property type="match status" value="1"/>
</dbReference>
<comment type="function">
    <text evidence="10">Mannosyltransferase that operates in the biosynthetic pathway of dolichol-linked oligosaccharides, the glycan precursors employed in protein asparagine (N)-glycosylation. The assembly of dolichol-linked oligosaccharides begins on the cytosolic side of the endoplasmic reticulum membrane and finishes in its lumen. The sequential addition of sugars to dolichol pyrophosphate produces dolichol-linked oligosaccharides containing fourteen sugars, including two GlcNAcs, nine mannoses and three glucoses. Once assembled, the oligosaccharide is transferred from the lipid to nascent proteins by oligosaccharyltransferases. In the lumen of the endoplasmic reticulum, adds the eighth mannose residue in an alpha-1,6 linkage onto Man(7)GlcNAc(2)-PP-dolichol to produce Man(8)GlcNAc(2)-PP-dolichol.</text>
</comment>
<dbReference type="EC" id="2.4.1.-" evidence="12"/>
<dbReference type="OrthoDB" id="19039at2759"/>
<feature type="transmembrane region" description="Helical" evidence="12">
    <location>
        <begin position="200"/>
        <end position="222"/>
    </location>
</feature>
<dbReference type="UniPathway" id="UPA00378"/>
<evidence type="ECO:0000256" key="1">
    <source>
        <dbReference type="ARBA" id="ARBA00004477"/>
    </source>
</evidence>
<evidence type="ECO:0000256" key="6">
    <source>
        <dbReference type="ARBA" id="ARBA00022692"/>
    </source>
</evidence>
<comment type="pathway">
    <text evidence="2">Protein modification; protein glycosylation.</text>
</comment>
<keyword evidence="9 12" id="KW-0472">Membrane</keyword>
<dbReference type="InterPro" id="IPR005599">
    <property type="entry name" value="GPI_mannosylTrfase"/>
</dbReference>
<comment type="caution">
    <text evidence="13">The sequence shown here is derived from an EMBL/GenBank/DDBJ whole genome shotgun (WGS) entry which is preliminary data.</text>
</comment>
<evidence type="ECO:0000256" key="11">
    <source>
        <dbReference type="ARBA" id="ARBA00048899"/>
    </source>
</evidence>
<evidence type="ECO:0000256" key="9">
    <source>
        <dbReference type="ARBA" id="ARBA00023136"/>
    </source>
</evidence>
<dbReference type="GO" id="GO:0005789">
    <property type="term" value="C:endoplasmic reticulum membrane"/>
    <property type="evidence" value="ECO:0007669"/>
    <property type="project" value="UniProtKB-SubCell"/>
</dbReference>
<dbReference type="GO" id="GO:0052917">
    <property type="term" value="F:dol-P-Man:Man(7)GlcNAc(2)-PP-Dol alpha-1,6-mannosyltransferase activity"/>
    <property type="evidence" value="ECO:0007669"/>
    <property type="project" value="UniProtKB-EC"/>
</dbReference>
<comment type="subcellular location">
    <subcellularLocation>
        <location evidence="1 12">Endoplasmic reticulum membrane</location>
        <topology evidence="1 12">Multi-pass membrane protein</topology>
    </subcellularLocation>
</comment>
<evidence type="ECO:0000256" key="10">
    <source>
        <dbReference type="ARBA" id="ARBA00044721"/>
    </source>
</evidence>
<name>A0A2V3ISM7_9FLOR</name>
<dbReference type="Pfam" id="PF03901">
    <property type="entry name" value="Glyco_transf_22"/>
    <property type="match status" value="1"/>
</dbReference>
<comment type="similarity">
    <text evidence="3 12">Belongs to the glycosyltransferase 22 family.</text>
</comment>
<dbReference type="STRING" id="448386.A0A2V3ISM7"/>
<keyword evidence="7 12" id="KW-0256">Endoplasmic reticulum</keyword>
<feature type="transmembrane region" description="Helical" evidence="12">
    <location>
        <begin position="116"/>
        <end position="136"/>
    </location>
</feature>
<feature type="transmembrane region" description="Helical" evidence="12">
    <location>
        <begin position="255"/>
        <end position="278"/>
    </location>
</feature>
<evidence type="ECO:0000256" key="5">
    <source>
        <dbReference type="ARBA" id="ARBA00022679"/>
    </source>
</evidence>
<feature type="transmembrane region" description="Helical" evidence="12">
    <location>
        <begin position="309"/>
        <end position="329"/>
    </location>
</feature>